<feature type="chain" id="PRO_5046791761" evidence="6">
    <location>
        <begin position="24"/>
        <end position="469"/>
    </location>
</feature>
<dbReference type="PANTHER" id="PTHR32060:SF30">
    <property type="entry name" value="CARBOXY-TERMINAL PROCESSING PROTEASE CTPA"/>
    <property type="match status" value="1"/>
</dbReference>
<organism evidence="8 9">
    <name type="scientific">Cohnella boryungensis</name>
    <dbReference type="NCBI Taxonomy" id="768479"/>
    <lineage>
        <taxon>Bacteria</taxon>
        <taxon>Bacillati</taxon>
        <taxon>Bacillota</taxon>
        <taxon>Bacilli</taxon>
        <taxon>Bacillales</taxon>
        <taxon>Paenibacillaceae</taxon>
        <taxon>Cohnella</taxon>
    </lineage>
</organism>
<dbReference type="SMART" id="SM00228">
    <property type="entry name" value="PDZ"/>
    <property type="match status" value="1"/>
</dbReference>
<evidence type="ECO:0000259" key="7">
    <source>
        <dbReference type="PROSITE" id="PS50106"/>
    </source>
</evidence>
<dbReference type="EMBL" id="JBHSED010000032">
    <property type="protein sequence ID" value="MFC4304771.1"/>
    <property type="molecule type" value="Genomic_DNA"/>
</dbReference>
<dbReference type="Gene3D" id="2.30.42.10">
    <property type="match status" value="1"/>
</dbReference>
<dbReference type="PANTHER" id="PTHR32060">
    <property type="entry name" value="TAIL-SPECIFIC PROTEASE"/>
    <property type="match status" value="1"/>
</dbReference>
<dbReference type="InterPro" id="IPR029045">
    <property type="entry name" value="ClpP/crotonase-like_dom_sf"/>
</dbReference>
<evidence type="ECO:0000256" key="4">
    <source>
        <dbReference type="ARBA" id="ARBA00022825"/>
    </source>
</evidence>
<dbReference type="InterPro" id="IPR036034">
    <property type="entry name" value="PDZ_sf"/>
</dbReference>
<accession>A0ABV8SB13</accession>
<keyword evidence="2 5" id="KW-0645">Protease</keyword>
<dbReference type="SUPFAM" id="SSF50156">
    <property type="entry name" value="PDZ domain-like"/>
    <property type="match status" value="1"/>
</dbReference>
<dbReference type="Pfam" id="PF03572">
    <property type="entry name" value="Peptidase_S41"/>
    <property type="match status" value="1"/>
</dbReference>
<comment type="similarity">
    <text evidence="1 5">Belongs to the peptidase S41A family.</text>
</comment>
<evidence type="ECO:0000313" key="8">
    <source>
        <dbReference type="EMBL" id="MFC4304771.1"/>
    </source>
</evidence>
<dbReference type="Gene3D" id="3.90.226.10">
    <property type="entry name" value="2-enoyl-CoA Hydratase, Chain A, domain 1"/>
    <property type="match status" value="1"/>
</dbReference>
<dbReference type="InterPro" id="IPR041489">
    <property type="entry name" value="PDZ_6"/>
</dbReference>
<keyword evidence="6" id="KW-0732">Signal</keyword>
<reference evidence="9" key="1">
    <citation type="journal article" date="2019" name="Int. J. Syst. Evol. Microbiol.">
        <title>The Global Catalogue of Microorganisms (GCM) 10K type strain sequencing project: providing services to taxonomists for standard genome sequencing and annotation.</title>
        <authorList>
            <consortium name="The Broad Institute Genomics Platform"/>
            <consortium name="The Broad Institute Genome Sequencing Center for Infectious Disease"/>
            <person name="Wu L."/>
            <person name="Ma J."/>
        </authorList>
    </citation>
    <scope>NUCLEOTIDE SEQUENCE [LARGE SCALE GENOMIC DNA]</scope>
    <source>
        <strain evidence="9">CGMCC 4.1641</strain>
    </source>
</reference>
<dbReference type="SMART" id="SM00245">
    <property type="entry name" value="TSPc"/>
    <property type="match status" value="1"/>
</dbReference>
<feature type="signal peptide" evidence="6">
    <location>
        <begin position="1"/>
        <end position="23"/>
    </location>
</feature>
<evidence type="ECO:0000256" key="6">
    <source>
        <dbReference type="SAM" id="SignalP"/>
    </source>
</evidence>
<dbReference type="InterPro" id="IPR004447">
    <property type="entry name" value="Peptidase_S41A"/>
</dbReference>
<dbReference type="PROSITE" id="PS50106">
    <property type="entry name" value="PDZ"/>
    <property type="match status" value="1"/>
</dbReference>
<keyword evidence="9" id="KW-1185">Reference proteome</keyword>
<evidence type="ECO:0000256" key="5">
    <source>
        <dbReference type="RuleBase" id="RU004404"/>
    </source>
</evidence>
<dbReference type="CDD" id="cd07560">
    <property type="entry name" value="Peptidase_S41_CPP"/>
    <property type="match status" value="1"/>
</dbReference>
<dbReference type="SUPFAM" id="SSF52096">
    <property type="entry name" value="ClpP/crotonase"/>
    <property type="match status" value="1"/>
</dbReference>
<dbReference type="InterPro" id="IPR005151">
    <property type="entry name" value="Tail-specific_protease"/>
</dbReference>
<dbReference type="Proteomes" id="UP001595755">
    <property type="component" value="Unassembled WGS sequence"/>
</dbReference>
<sequence>MKHAIALLLAVALLLTSIPTALGASLEQEEEVRGLLEQYHLSKPSNTDLADKPIEEMVESLHDPYTQYYDDQQWKTLNAELEQTFVGIGIYLAENKGKVYVEDVIADSPAMSAGLLAGDEFVAADGVDLTGKTMAEVQQTLRGEEGTVVSLTVSRQGKAMKFRITRKSVHIPVVTSRLLEKGIGYLALSAFTSESGKEVKSELEKLEKSGLDALVLDLRNNGGGYVNAAQEIAGLFIEKGVLAHLRDNTGADSPLDVKGTSKPYSVVLLVNGNSASASELLSGALRDYGIATLVGTRTFGKGVVQSLHPLQSGGMLKLTVQEYYTPLGKKVDKTGLIPELVLNGAAEQLIGAYRLAGGGQVSVTAREGILTVNGVRMAQSGAIVKDKQAWQINIKLAASIVGAKLTYDAKSRAYKLDRAKQTVTIKTNDPRLTLKDGSASLDVKTLKKLFSGVTYSVSGDTLKLSAKSP</sequence>
<comment type="caution">
    <text evidence="8">The sequence shown here is derived from an EMBL/GenBank/DDBJ whole genome shotgun (WGS) entry which is preliminary data.</text>
</comment>
<gene>
    <name evidence="8" type="ORF">ACFO1S_15170</name>
</gene>
<feature type="domain" description="PDZ" evidence="7">
    <location>
        <begin position="78"/>
        <end position="156"/>
    </location>
</feature>
<keyword evidence="3 5" id="KW-0378">Hydrolase</keyword>
<dbReference type="NCBIfam" id="TIGR00225">
    <property type="entry name" value="prc"/>
    <property type="match status" value="1"/>
</dbReference>
<evidence type="ECO:0000256" key="1">
    <source>
        <dbReference type="ARBA" id="ARBA00009179"/>
    </source>
</evidence>
<dbReference type="Pfam" id="PF17820">
    <property type="entry name" value="PDZ_6"/>
    <property type="match status" value="1"/>
</dbReference>
<evidence type="ECO:0000256" key="3">
    <source>
        <dbReference type="ARBA" id="ARBA00022801"/>
    </source>
</evidence>
<dbReference type="Gene3D" id="3.30.750.44">
    <property type="match status" value="1"/>
</dbReference>
<dbReference type="InterPro" id="IPR001478">
    <property type="entry name" value="PDZ"/>
</dbReference>
<protein>
    <submittedName>
        <fullName evidence="8">S41 family peptidase</fullName>
    </submittedName>
</protein>
<keyword evidence="4 5" id="KW-0720">Serine protease</keyword>
<evidence type="ECO:0000256" key="2">
    <source>
        <dbReference type="ARBA" id="ARBA00022670"/>
    </source>
</evidence>
<proteinExistence type="inferred from homology"/>
<name>A0ABV8SB13_9BACL</name>
<dbReference type="CDD" id="cd06782">
    <property type="entry name" value="cpPDZ_CPP-like"/>
    <property type="match status" value="1"/>
</dbReference>
<evidence type="ECO:0000313" key="9">
    <source>
        <dbReference type="Proteomes" id="UP001595755"/>
    </source>
</evidence>